<accession>A0A1Q5UAI7</accession>
<dbReference type="EMBL" id="MNBE01000515">
    <property type="protein sequence ID" value="OKP09477.1"/>
    <property type="molecule type" value="Genomic_DNA"/>
</dbReference>
<comment type="caution">
    <text evidence="1">The sequence shown here is derived from an EMBL/GenBank/DDBJ whole genome shotgun (WGS) entry which is preliminary data.</text>
</comment>
<dbReference type="Proteomes" id="UP000186955">
    <property type="component" value="Unassembled WGS sequence"/>
</dbReference>
<dbReference type="AlphaFoldDB" id="A0A1Q5UAI7"/>
<name>A0A1Q5UAI7_9EURO</name>
<dbReference type="InterPro" id="IPR011009">
    <property type="entry name" value="Kinase-like_dom_sf"/>
</dbReference>
<protein>
    <recommendedName>
        <fullName evidence="3">Aminoglycoside phosphotransferase domain-containing protein</fullName>
    </recommendedName>
</protein>
<keyword evidence="2" id="KW-1185">Reference proteome</keyword>
<evidence type="ECO:0000313" key="2">
    <source>
        <dbReference type="Proteomes" id="UP000186955"/>
    </source>
</evidence>
<organism evidence="1 2">
    <name type="scientific">Penicillium subrubescens</name>
    <dbReference type="NCBI Taxonomy" id="1316194"/>
    <lineage>
        <taxon>Eukaryota</taxon>
        <taxon>Fungi</taxon>
        <taxon>Dikarya</taxon>
        <taxon>Ascomycota</taxon>
        <taxon>Pezizomycotina</taxon>
        <taxon>Eurotiomycetes</taxon>
        <taxon>Eurotiomycetidae</taxon>
        <taxon>Eurotiales</taxon>
        <taxon>Aspergillaceae</taxon>
        <taxon>Penicillium</taxon>
    </lineage>
</organism>
<reference evidence="1 2" key="1">
    <citation type="submission" date="2016-10" db="EMBL/GenBank/DDBJ databases">
        <title>Genome sequence of the ascomycete fungus Penicillium subrubescens.</title>
        <authorList>
            <person name="De Vries R.P."/>
            <person name="Peng M."/>
            <person name="Dilokpimol A."/>
            <person name="Hilden K."/>
            <person name="Makela M.R."/>
            <person name="Grigoriev I."/>
            <person name="Riley R."/>
            <person name="Granchi Z."/>
        </authorList>
    </citation>
    <scope>NUCLEOTIDE SEQUENCE [LARGE SCALE GENOMIC DNA]</scope>
    <source>
        <strain evidence="1 2">CBS 132785</strain>
    </source>
</reference>
<gene>
    <name evidence="1" type="ORF">PENSUB_5173</name>
</gene>
<evidence type="ECO:0008006" key="3">
    <source>
        <dbReference type="Google" id="ProtNLM"/>
    </source>
</evidence>
<proteinExistence type="predicted"/>
<dbReference type="SUPFAM" id="SSF56112">
    <property type="entry name" value="Protein kinase-like (PK-like)"/>
    <property type="match status" value="1"/>
</dbReference>
<evidence type="ECO:0000313" key="1">
    <source>
        <dbReference type="EMBL" id="OKP09477.1"/>
    </source>
</evidence>
<sequence length="264" mass="30338">MKQVDGPMIVAGIRTCCTKSVYHHTDMRDWRGVRLNDVRKQWDRRHSEKPDNIISQYGNRIIKISDDQVVKWGPDVTKEEAENQRIAYELVDNRIVHIPRVYAFFSDEQGWGYIVMEYIEGKVIDPLEDINAIEKVAGVLDYFATLRHDIPGPLSGGICRGLLFPETEDLVFDTEPKIQILPKHYQEIQSIVFLHQPIQCQIIRQAGMSKLSGKALPRQDPLLALLYAPLEEPENKIEFTIASLVICAQFGLRTLNHLMLRKFG</sequence>